<name>A0A2T3KZE6_PHOLD</name>
<protein>
    <submittedName>
        <fullName evidence="1">Uncharacterized protein</fullName>
    </submittedName>
</protein>
<dbReference type="Proteomes" id="UP000240530">
    <property type="component" value="Unassembled WGS sequence"/>
</dbReference>
<gene>
    <name evidence="1" type="ORF">C0W93_00650</name>
</gene>
<comment type="caution">
    <text evidence="1">The sequence shown here is derived from an EMBL/GenBank/DDBJ whole genome shotgun (WGS) entry which is preliminary data.</text>
</comment>
<reference evidence="1 2" key="1">
    <citation type="submission" date="2018-03" db="EMBL/GenBank/DDBJ databases">
        <title>Whole genome sequencing of Histamine producing bacteria.</title>
        <authorList>
            <person name="Butler K."/>
        </authorList>
    </citation>
    <scope>NUCLEOTIDE SEQUENCE [LARGE SCALE GENOMIC DNA]</scope>
    <source>
        <strain evidence="1 2">Res.4.1</strain>
    </source>
</reference>
<evidence type="ECO:0000313" key="1">
    <source>
        <dbReference type="EMBL" id="PSV13486.1"/>
    </source>
</evidence>
<dbReference type="EMBL" id="PYNS01000001">
    <property type="protein sequence ID" value="PSV13486.1"/>
    <property type="molecule type" value="Genomic_DNA"/>
</dbReference>
<accession>A0A2T3KZE6</accession>
<evidence type="ECO:0000313" key="2">
    <source>
        <dbReference type="Proteomes" id="UP000240530"/>
    </source>
</evidence>
<dbReference type="RefSeq" id="WP_107184036.1">
    <property type="nucleotide sequence ID" value="NZ_JAWQGC010000002.1"/>
</dbReference>
<proteinExistence type="predicted"/>
<organism evidence="1 2">
    <name type="scientific">Photobacterium leiognathi subsp. mandapamensis</name>
    <name type="common">Photobacterium mandapamensis</name>
    <dbReference type="NCBI Taxonomy" id="48408"/>
    <lineage>
        <taxon>Bacteria</taxon>
        <taxon>Pseudomonadati</taxon>
        <taxon>Pseudomonadota</taxon>
        <taxon>Gammaproteobacteria</taxon>
        <taxon>Vibrionales</taxon>
        <taxon>Vibrionaceae</taxon>
        <taxon>Photobacterium</taxon>
    </lineage>
</organism>
<sequence>MMTQVFEEIKQHFDLPGLTIDISQQDIDAQSVSGMNVSFDEALKQAVFSLLNDGSMDESPIWLLSEMPEEYGISGDINSEVLTQHARTLINESSATLTLFTEETSSDDEWIGVVMNGSTGNKYTIKGYWIFKLVNNPFIDLNYVVVDKSGNQPTCCWGAN</sequence>
<dbReference type="AlphaFoldDB" id="A0A2T3KZE6"/>